<feature type="chain" id="PRO_5041897108" evidence="1">
    <location>
        <begin position="21"/>
        <end position="101"/>
    </location>
</feature>
<evidence type="ECO:0000313" key="3">
    <source>
        <dbReference type="Proteomes" id="UP001219525"/>
    </source>
</evidence>
<evidence type="ECO:0000256" key="1">
    <source>
        <dbReference type="SAM" id="SignalP"/>
    </source>
</evidence>
<dbReference type="EMBL" id="JARJCW010000100">
    <property type="protein sequence ID" value="KAJ7194246.1"/>
    <property type="molecule type" value="Genomic_DNA"/>
</dbReference>
<proteinExistence type="predicted"/>
<organism evidence="2 3">
    <name type="scientific">Mycena pura</name>
    <dbReference type="NCBI Taxonomy" id="153505"/>
    <lineage>
        <taxon>Eukaryota</taxon>
        <taxon>Fungi</taxon>
        <taxon>Dikarya</taxon>
        <taxon>Basidiomycota</taxon>
        <taxon>Agaricomycotina</taxon>
        <taxon>Agaricomycetes</taxon>
        <taxon>Agaricomycetidae</taxon>
        <taxon>Agaricales</taxon>
        <taxon>Marasmiineae</taxon>
        <taxon>Mycenaceae</taxon>
        <taxon>Mycena</taxon>
    </lineage>
</organism>
<keyword evidence="3" id="KW-1185">Reference proteome</keyword>
<gene>
    <name evidence="2" type="ORF">GGX14DRAFT_378236</name>
</gene>
<protein>
    <submittedName>
        <fullName evidence="2">Uncharacterized protein</fullName>
    </submittedName>
</protein>
<comment type="caution">
    <text evidence="2">The sequence shown here is derived from an EMBL/GenBank/DDBJ whole genome shotgun (WGS) entry which is preliminary data.</text>
</comment>
<sequence length="101" mass="10414">MFFTTSSSLLAVLLAIQVNAQSLIAWSGNACDGSEGADVVCNGTCIDFAGRHSYEVLGSSATVSFFVNSGCTGQKFTFGPDPPGECVNVNTGTSINSFTCI</sequence>
<accession>A0AAD6UTE9</accession>
<name>A0AAD6UTE9_9AGAR</name>
<dbReference type="AlphaFoldDB" id="A0AAD6UTE9"/>
<dbReference type="Proteomes" id="UP001219525">
    <property type="component" value="Unassembled WGS sequence"/>
</dbReference>
<keyword evidence="1" id="KW-0732">Signal</keyword>
<evidence type="ECO:0000313" key="2">
    <source>
        <dbReference type="EMBL" id="KAJ7194246.1"/>
    </source>
</evidence>
<reference evidence="2" key="1">
    <citation type="submission" date="2023-03" db="EMBL/GenBank/DDBJ databases">
        <title>Massive genome expansion in bonnet fungi (Mycena s.s.) driven by repeated elements and novel gene families across ecological guilds.</title>
        <authorList>
            <consortium name="Lawrence Berkeley National Laboratory"/>
            <person name="Harder C.B."/>
            <person name="Miyauchi S."/>
            <person name="Viragh M."/>
            <person name="Kuo A."/>
            <person name="Thoen E."/>
            <person name="Andreopoulos B."/>
            <person name="Lu D."/>
            <person name="Skrede I."/>
            <person name="Drula E."/>
            <person name="Henrissat B."/>
            <person name="Morin E."/>
            <person name="Kohler A."/>
            <person name="Barry K."/>
            <person name="LaButti K."/>
            <person name="Morin E."/>
            <person name="Salamov A."/>
            <person name="Lipzen A."/>
            <person name="Mereny Z."/>
            <person name="Hegedus B."/>
            <person name="Baldrian P."/>
            <person name="Stursova M."/>
            <person name="Weitz H."/>
            <person name="Taylor A."/>
            <person name="Grigoriev I.V."/>
            <person name="Nagy L.G."/>
            <person name="Martin F."/>
            <person name="Kauserud H."/>
        </authorList>
    </citation>
    <scope>NUCLEOTIDE SEQUENCE</scope>
    <source>
        <strain evidence="2">9144</strain>
    </source>
</reference>
<feature type="signal peptide" evidence="1">
    <location>
        <begin position="1"/>
        <end position="20"/>
    </location>
</feature>